<feature type="transmembrane region" description="Helical" evidence="1">
    <location>
        <begin position="210"/>
        <end position="232"/>
    </location>
</feature>
<gene>
    <name evidence="2" type="ORF">FBUS_06743</name>
</gene>
<dbReference type="EMBL" id="LUCM01002409">
    <property type="protein sequence ID" value="KAA0197379.1"/>
    <property type="molecule type" value="Genomic_DNA"/>
</dbReference>
<evidence type="ECO:0000313" key="3">
    <source>
        <dbReference type="Proteomes" id="UP000728185"/>
    </source>
</evidence>
<evidence type="ECO:0000313" key="2">
    <source>
        <dbReference type="EMBL" id="KAA0197379.1"/>
    </source>
</evidence>
<sequence length="239" mass="27414">MPTNKSPTLKPEVCLSISVKLYGLMHITEPRSDAACETALSLLKAKLIVAKTHKPRATVELLPDKFAIKRSNMVTCMFAYQDMAYIWSDPADSRTCGLVFRRSSDEHFWYEFHGYKLERGPSRLVGALKYVFLSLPSEGQLDIKRQQSWTKFDDPFDLTTNSSKSVNHQSVRHNKIDDPFTIGQEQFNNRQQQQPQLLAMSLKAYFRYDFYLLVSLSNWILRLTLIGLHAHIDAFFGAG</sequence>
<evidence type="ECO:0000256" key="1">
    <source>
        <dbReference type="SAM" id="Phobius"/>
    </source>
</evidence>
<dbReference type="AlphaFoldDB" id="A0A8E0S2I8"/>
<organism evidence="2 3">
    <name type="scientific">Fasciolopsis buskii</name>
    <dbReference type="NCBI Taxonomy" id="27845"/>
    <lineage>
        <taxon>Eukaryota</taxon>
        <taxon>Metazoa</taxon>
        <taxon>Spiralia</taxon>
        <taxon>Lophotrochozoa</taxon>
        <taxon>Platyhelminthes</taxon>
        <taxon>Trematoda</taxon>
        <taxon>Digenea</taxon>
        <taxon>Plagiorchiida</taxon>
        <taxon>Echinostomata</taxon>
        <taxon>Echinostomatoidea</taxon>
        <taxon>Fasciolidae</taxon>
        <taxon>Fasciolopsis</taxon>
    </lineage>
</organism>
<dbReference type="Proteomes" id="UP000728185">
    <property type="component" value="Unassembled WGS sequence"/>
</dbReference>
<dbReference type="OrthoDB" id="10069833at2759"/>
<reference evidence="2" key="1">
    <citation type="submission" date="2019-05" db="EMBL/GenBank/DDBJ databases">
        <title>Annotation for the trematode Fasciolopsis buski.</title>
        <authorList>
            <person name="Choi Y.-J."/>
        </authorList>
    </citation>
    <scope>NUCLEOTIDE SEQUENCE</scope>
    <source>
        <strain evidence="2">HT</strain>
        <tissue evidence="2">Whole worm</tissue>
    </source>
</reference>
<name>A0A8E0S2I8_9TREM</name>
<keyword evidence="1" id="KW-0472">Membrane</keyword>
<keyword evidence="3" id="KW-1185">Reference proteome</keyword>
<keyword evidence="1" id="KW-0812">Transmembrane</keyword>
<protein>
    <submittedName>
        <fullName evidence="2">Uncharacterized protein</fullName>
    </submittedName>
</protein>
<comment type="caution">
    <text evidence="2">The sequence shown here is derived from an EMBL/GenBank/DDBJ whole genome shotgun (WGS) entry which is preliminary data.</text>
</comment>
<accession>A0A8E0S2I8</accession>
<keyword evidence="1" id="KW-1133">Transmembrane helix</keyword>
<dbReference type="SUPFAM" id="SSF50729">
    <property type="entry name" value="PH domain-like"/>
    <property type="match status" value="1"/>
</dbReference>
<proteinExistence type="predicted"/>